<name>A0ABQ9K0Y4_9CUCU</name>
<feature type="transmembrane region" description="Helical" evidence="1">
    <location>
        <begin position="69"/>
        <end position="91"/>
    </location>
</feature>
<gene>
    <name evidence="2" type="ORF">NQ317_017859</name>
</gene>
<evidence type="ECO:0000313" key="3">
    <source>
        <dbReference type="Proteomes" id="UP001162164"/>
    </source>
</evidence>
<protein>
    <submittedName>
        <fullName evidence="2">Uncharacterized protein</fullName>
    </submittedName>
</protein>
<evidence type="ECO:0000313" key="2">
    <source>
        <dbReference type="EMBL" id="KAJ8983756.1"/>
    </source>
</evidence>
<sequence length="104" mass="11721">MPLSFTPPSFTIIDAFEMVGYNLTTFYKLHQNDLKTVSTILQSTVDRMKEPLKYQAPQAYEKPSSFSNFFAGVSVAIIDLPYASPFLLFSVQLRNCSVTRISVV</sequence>
<accession>A0ABQ9K0Y4</accession>
<keyword evidence="1" id="KW-1133">Transmembrane helix</keyword>
<keyword evidence="3" id="KW-1185">Reference proteome</keyword>
<keyword evidence="1" id="KW-0472">Membrane</keyword>
<keyword evidence="1" id="KW-0812">Transmembrane</keyword>
<evidence type="ECO:0000256" key="1">
    <source>
        <dbReference type="SAM" id="Phobius"/>
    </source>
</evidence>
<organism evidence="2 3">
    <name type="scientific">Molorchus minor</name>
    <dbReference type="NCBI Taxonomy" id="1323400"/>
    <lineage>
        <taxon>Eukaryota</taxon>
        <taxon>Metazoa</taxon>
        <taxon>Ecdysozoa</taxon>
        <taxon>Arthropoda</taxon>
        <taxon>Hexapoda</taxon>
        <taxon>Insecta</taxon>
        <taxon>Pterygota</taxon>
        <taxon>Neoptera</taxon>
        <taxon>Endopterygota</taxon>
        <taxon>Coleoptera</taxon>
        <taxon>Polyphaga</taxon>
        <taxon>Cucujiformia</taxon>
        <taxon>Chrysomeloidea</taxon>
        <taxon>Cerambycidae</taxon>
        <taxon>Lamiinae</taxon>
        <taxon>Monochamini</taxon>
        <taxon>Molorchus</taxon>
    </lineage>
</organism>
<comment type="caution">
    <text evidence="2">The sequence shown here is derived from an EMBL/GenBank/DDBJ whole genome shotgun (WGS) entry which is preliminary data.</text>
</comment>
<reference evidence="2" key="1">
    <citation type="journal article" date="2023" name="Insect Mol. Biol.">
        <title>Genome sequencing provides insights into the evolution of gene families encoding plant cell wall-degrading enzymes in longhorned beetles.</title>
        <authorList>
            <person name="Shin N.R."/>
            <person name="Okamura Y."/>
            <person name="Kirsch R."/>
            <person name="Pauchet Y."/>
        </authorList>
    </citation>
    <scope>NUCLEOTIDE SEQUENCE</scope>
    <source>
        <strain evidence="2">MMC_N1</strain>
    </source>
</reference>
<proteinExistence type="predicted"/>
<dbReference type="Proteomes" id="UP001162164">
    <property type="component" value="Unassembled WGS sequence"/>
</dbReference>
<dbReference type="EMBL" id="JAPWTJ010000063">
    <property type="protein sequence ID" value="KAJ8983756.1"/>
    <property type="molecule type" value="Genomic_DNA"/>
</dbReference>